<dbReference type="Pfam" id="PF14247">
    <property type="entry name" value="DUF4344"/>
    <property type="match status" value="2"/>
</dbReference>
<feature type="chain" id="PRO_5046644375" evidence="1">
    <location>
        <begin position="24"/>
        <end position="282"/>
    </location>
</feature>
<evidence type="ECO:0000313" key="3">
    <source>
        <dbReference type="Proteomes" id="UP001222118"/>
    </source>
</evidence>
<dbReference type="RefSeq" id="WP_282211123.1">
    <property type="nucleotide sequence ID" value="NZ_CP118247.1"/>
</dbReference>
<protein>
    <submittedName>
        <fullName evidence="2">DUF4344 domain-containing metallopeptidase</fullName>
    </submittedName>
</protein>
<keyword evidence="1" id="KW-0732">Signal</keyword>
<dbReference type="InterPro" id="IPR025644">
    <property type="entry name" value="DUF4344"/>
</dbReference>
<reference evidence="2 3" key="1">
    <citation type="submission" date="2023-02" db="EMBL/GenBank/DDBJ databases">
        <title>Devosia chondri sp. nov., isolated from the phycosphere of marine algae.</title>
        <authorList>
            <person name="Kim J.M."/>
            <person name="Lee J.K."/>
            <person name="Choi B.J."/>
            <person name="Bayburt H."/>
            <person name="Jeon C.O."/>
        </authorList>
    </citation>
    <scope>NUCLEOTIDE SEQUENCE [LARGE SCALE GENOMIC DNA]</scope>
    <source>
        <strain evidence="2 3">G2-5</strain>
    </source>
</reference>
<sequence length="282" mass="31423">MRFGQIILVALLILGAITSAASAGAMPLTPQRQALRFAANNSLFVLYHEVAHLLFDQLNIPILGREEDAADNLATWTLLNQPDGKSEQALDDAAYGWILTGLAYNSGSTESDFYAAHSLDRQRAYQIVCLMVGNNEKRFHKIADGYGMDIVRQISCADDYRRISRSLKGVFASRTMKNPDATKVTVNYQAVSGSLRQAADAFRNSGVFDRVADELRRNYHLRHKVLFTAKRCDGDANSYYDADTVEIIYCYELMDDFISLFVNDVPDGMTAPGQSRRNGRAN</sequence>
<keyword evidence="3" id="KW-1185">Reference proteome</keyword>
<dbReference type="EMBL" id="CP118247">
    <property type="protein sequence ID" value="WDR05605.1"/>
    <property type="molecule type" value="Genomic_DNA"/>
</dbReference>
<evidence type="ECO:0000313" key="2">
    <source>
        <dbReference type="EMBL" id="WDR05605.1"/>
    </source>
</evidence>
<dbReference type="Proteomes" id="UP001222118">
    <property type="component" value="Chromosome"/>
</dbReference>
<feature type="signal peptide" evidence="1">
    <location>
        <begin position="1"/>
        <end position="23"/>
    </location>
</feature>
<proteinExistence type="predicted"/>
<organism evidence="2 3">
    <name type="scientific">Devosia rhodophyticola</name>
    <dbReference type="NCBI Taxonomy" id="3026423"/>
    <lineage>
        <taxon>Bacteria</taxon>
        <taxon>Pseudomonadati</taxon>
        <taxon>Pseudomonadota</taxon>
        <taxon>Alphaproteobacteria</taxon>
        <taxon>Hyphomicrobiales</taxon>
        <taxon>Devosiaceae</taxon>
        <taxon>Devosia</taxon>
    </lineage>
</organism>
<name>A0ABY7YX61_9HYPH</name>
<gene>
    <name evidence="2" type="ORF">PSQ90_15255</name>
</gene>
<accession>A0ABY7YX61</accession>
<evidence type="ECO:0000256" key="1">
    <source>
        <dbReference type="SAM" id="SignalP"/>
    </source>
</evidence>